<keyword evidence="3" id="KW-1185">Reference proteome</keyword>
<dbReference type="EMBL" id="CACVKT020007119">
    <property type="protein sequence ID" value="CAC5405292.1"/>
    <property type="molecule type" value="Genomic_DNA"/>
</dbReference>
<accession>A0A6J8DD35</accession>
<dbReference type="Pfam" id="PF20700">
    <property type="entry name" value="Mutator"/>
    <property type="match status" value="1"/>
</dbReference>
<evidence type="ECO:0000313" key="2">
    <source>
        <dbReference type="EMBL" id="CAC5405292.1"/>
    </source>
</evidence>
<organism evidence="2 3">
    <name type="scientific">Mytilus coruscus</name>
    <name type="common">Sea mussel</name>
    <dbReference type="NCBI Taxonomy" id="42192"/>
    <lineage>
        <taxon>Eukaryota</taxon>
        <taxon>Metazoa</taxon>
        <taxon>Spiralia</taxon>
        <taxon>Lophotrochozoa</taxon>
        <taxon>Mollusca</taxon>
        <taxon>Bivalvia</taxon>
        <taxon>Autobranchia</taxon>
        <taxon>Pteriomorphia</taxon>
        <taxon>Mytilida</taxon>
        <taxon>Mytiloidea</taxon>
        <taxon>Mytilidae</taxon>
        <taxon>Mytilinae</taxon>
        <taxon>Mytilus</taxon>
    </lineage>
</organism>
<gene>
    <name evidence="2" type="ORF">MCOR_39001</name>
</gene>
<protein>
    <recommendedName>
        <fullName evidence="1">Mutator-like transposase domain-containing protein</fullName>
    </recommendedName>
</protein>
<sequence length="567" mass="65754">MSKSEKKLEKELRVFGLKCQVLRKRRMTFLFGKFASIKQELTKKNNKPMGNLQVIEALLQKWNEENDTSNTQTKEFQEEPCPSTYIRSKKVDTNQHIFLAAEDSFKRLISVVDWHARCCKEKLKPTKMFKKGHVCKTSLKCNDKETPHVFSLSSTYLPTKDYLVNSGVNHGITCSGIVPAVYKRFAQGSGIGVISDENRTSFFNVHSQHIQEEYKYSTDIALLQEIASYEELDSKIDIMSDARHGLRKNAKDTSVVCMGEKTHKVISCEHVTKTMDPVSQRHERLGTEKIFKYLHENDVTVNVHCHDRNLSINKYVRENTEAINQNDVWHCVKSVKSALKKVSTGSKSSEGKTWSFQLSDKVEPVATHMYWAIQNCNQDEKKLQKSLLNILDHYENIYTDCHESARCKVDAKYEPSRIVITSPVAEKLIVSVILNATVYKYAKDYGLGRDTFYVESFNNVTNIYQNKRIAFGDSQYNARANRSVLHRNENVDRDFTSVSIKQNHTMPRSTKGKKNYKRAKYKFRDNIWSRFMKSIYSKRIDSRTKKVFKCDISNKIHFLQFSRHLFL</sequence>
<dbReference type="AlphaFoldDB" id="A0A6J8DD35"/>
<name>A0A6J8DD35_MYTCO</name>
<dbReference type="PANTHER" id="PTHR31751">
    <property type="entry name" value="SI:CH211-108C17.2-RELATED-RELATED"/>
    <property type="match status" value="1"/>
</dbReference>
<evidence type="ECO:0000259" key="1">
    <source>
        <dbReference type="Pfam" id="PF20700"/>
    </source>
</evidence>
<dbReference type="InterPro" id="IPR049012">
    <property type="entry name" value="Mutator_transp_dom"/>
</dbReference>
<reference evidence="2 3" key="1">
    <citation type="submission" date="2020-06" db="EMBL/GenBank/DDBJ databases">
        <authorList>
            <person name="Li R."/>
            <person name="Bekaert M."/>
        </authorList>
    </citation>
    <scope>NUCLEOTIDE SEQUENCE [LARGE SCALE GENOMIC DNA]</scope>
    <source>
        <strain evidence="3">wild</strain>
    </source>
</reference>
<feature type="domain" description="Mutator-like transposase" evidence="1">
    <location>
        <begin position="281"/>
        <end position="404"/>
    </location>
</feature>
<dbReference type="Proteomes" id="UP000507470">
    <property type="component" value="Unassembled WGS sequence"/>
</dbReference>
<proteinExistence type="predicted"/>
<evidence type="ECO:0000313" key="3">
    <source>
        <dbReference type="Proteomes" id="UP000507470"/>
    </source>
</evidence>
<dbReference type="OrthoDB" id="5956574at2759"/>